<evidence type="ECO:0000259" key="3">
    <source>
        <dbReference type="Pfam" id="PF25917"/>
    </source>
</evidence>
<dbReference type="PANTHER" id="PTHR30469:SF15">
    <property type="entry name" value="HLYD FAMILY OF SECRETION PROTEINS"/>
    <property type="match status" value="1"/>
</dbReference>
<proteinExistence type="inferred from homology"/>
<dbReference type="InterPro" id="IPR006143">
    <property type="entry name" value="RND_pump_MFP"/>
</dbReference>
<accession>A0ABW7FSD9</accession>
<organism evidence="5 6">
    <name type="scientific">Roseateles rivi</name>
    <dbReference type="NCBI Taxonomy" id="3299028"/>
    <lineage>
        <taxon>Bacteria</taxon>
        <taxon>Pseudomonadati</taxon>
        <taxon>Pseudomonadota</taxon>
        <taxon>Betaproteobacteria</taxon>
        <taxon>Burkholderiales</taxon>
        <taxon>Sphaerotilaceae</taxon>
        <taxon>Roseateles</taxon>
    </lineage>
</organism>
<feature type="domain" description="YknX-like C-terminal permuted SH3-like" evidence="4">
    <location>
        <begin position="303"/>
        <end position="372"/>
    </location>
</feature>
<dbReference type="Gene3D" id="2.40.50.100">
    <property type="match status" value="1"/>
</dbReference>
<protein>
    <submittedName>
        <fullName evidence="5">Efflux RND transporter periplasmic adaptor subunit</fullName>
    </submittedName>
</protein>
<dbReference type="PANTHER" id="PTHR30469">
    <property type="entry name" value="MULTIDRUG RESISTANCE PROTEIN MDTA"/>
    <property type="match status" value="1"/>
</dbReference>
<dbReference type="NCBIfam" id="TIGR01730">
    <property type="entry name" value="RND_mfp"/>
    <property type="match status" value="1"/>
</dbReference>
<dbReference type="InterPro" id="IPR058637">
    <property type="entry name" value="YknX-like_C"/>
</dbReference>
<keyword evidence="6" id="KW-1185">Reference proteome</keyword>
<gene>
    <name evidence="5" type="ORF">ACG0Z6_03165</name>
</gene>
<dbReference type="InterPro" id="IPR058625">
    <property type="entry name" value="MdtA-like_BSH"/>
</dbReference>
<dbReference type="EMBL" id="JBIGHZ010000001">
    <property type="protein sequence ID" value="MFG6447241.1"/>
    <property type="molecule type" value="Genomic_DNA"/>
</dbReference>
<evidence type="ECO:0000256" key="2">
    <source>
        <dbReference type="SAM" id="SignalP"/>
    </source>
</evidence>
<feature type="domain" description="Multidrug resistance protein MdtA-like barrel-sandwich hybrid" evidence="3">
    <location>
        <begin position="88"/>
        <end position="218"/>
    </location>
</feature>
<dbReference type="Proteomes" id="UP001606099">
    <property type="component" value="Unassembled WGS sequence"/>
</dbReference>
<dbReference type="Gene3D" id="2.40.30.170">
    <property type="match status" value="1"/>
</dbReference>
<keyword evidence="2" id="KW-0732">Signal</keyword>
<evidence type="ECO:0000256" key="1">
    <source>
        <dbReference type="ARBA" id="ARBA00009477"/>
    </source>
</evidence>
<sequence>MKRIHSIAAATAVAISAYASLLVLGSVGTPAQAQDAKAEPAPKGQRAALSVTLVRAQSSAWPQTIGAVGTLAPWQEMQLSTETGGLMITELRAQVGDVVRRGQLLAQLNDASVRAELAQAEAGLAEAQAADQQAQGDARRAAQLQAQGSTALSEQALAQFQVQAQASAARVKAAQARVQASQLRLAQTRITAPDDGVVSARHATQGAVVQPGQELFRLIRQQRLEWRAELAADALAQLRPGAVARLSLPGQTQTLEGRVRQLAPAVDANTRMGVAYVDVPRHAALRAGSFVRGVFELAQSSAVHLPQAAVLQRDGFAYVYRVDEASERVQQRKVTVGRRQGDRIEILAGLDANTPVVASGVAFLADGDRVKILSSAKVPATPAAAAAR</sequence>
<name>A0ABW7FSD9_9BURK</name>
<dbReference type="Gene3D" id="1.10.287.470">
    <property type="entry name" value="Helix hairpin bin"/>
    <property type="match status" value="1"/>
</dbReference>
<comment type="caution">
    <text evidence="5">The sequence shown here is derived from an EMBL/GenBank/DDBJ whole genome shotgun (WGS) entry which is preliminary data.</text>
</comment>
<reference evidence="5 6" key="1">
    <citation type="submission" date="2024-08" db="EMBL/GenBank/DDBJ databases">
        <authorList>
            <person name="Lu H."/>
        </authorList>
    </citation>
    <scope>NUCLEOTIDE SEQUENCE [LARGE SCALE GENOMIC DNA]</scope>
    <source>
        <strain evidence="5 6">BYS180W</strain>
    </source>
</reference>
<evidence type="ECO:0000313" key="6">
    <source>
        <dbReference type="Proteomes" id="UP001606099"/>
    </source>
</evidence>
<evidence type="ECO:0000313" key="5">
    <source>
        <dbReference type="EMBL" id="MFG6447241.1"/>
    </source>
</evidence>
<feature type="signal peptide" evidence="2">
    <location>
        <begin position="1"/>
        <end position="33"/>
    </location>
</feature>
<dbReference type="Pfam" id="PF25989">
    <property type="entry name" value="YknX_C"/>
    <property type="match status" value="1"/>
</dbReference>
<feature type="chain" id="PRO_5047188518" evidence="2">
    <location>
        <begin position="34"/>
        <end position="388"/>
    </location>
</feature>
<dbReference type="RefSeq" id="WP_394458612.1">
    <property type="nucleotide sequence ID" value="NZ_JBIGHZ010000001.1"/>
</dbReference>
<dbReference type="Gene3D" id="2.40.420.20">
    <property type="match status" value="1"/>
</dbReference>
<dbReference type="Pfam" id="PF25917">
    <property type="entry name" value="BSH_RND"/>
    <property type="match status" value="1"/>
</dbReference>
<dbReference type="SUPFAM" id="SSF111369">
    <property type="entry name" value="HlyD-like secretion proteins"/>
    <property type="match status" value="1"/>
</dbReference>
<comment type="similarity">
    <text evidence="1">Belongs to the membrane fusion protein (MFP) (TC 8.A.1) family.</text>
</comment>
<evidence type="ECO:0000259" key="4">
    <source>
        <dbReference type="Pfam" id="PF25989"/>
    </source>
</evidence>